<dbReference type="OrthoDB" id="3219769at2759"/>
<protein>
    <submittedName>
        <fullName evidence="1">Uncharacterized protein</fullName>
    </submittedName>
</protein>
<dbReference type="HOGENOM" id="CLU_020999_3_3_1"/>
<dbReference type="AlphaFoldDB" id="F8NVX6"/>
<organism>
    <name type="scientific">Serpula lacrymans var. lacrymans (strain S7.9)</name>
    <name type="common">Dry rot fungus</name>
    <dbReference type="NCBI Taxonomy" id="578457"/>
    <lineage>
        <taxon>Eukaryota</taxon>
        <taxon>Fungi</taxon>
        <taxon>Dikarya</taxon>
        <taxon>Basidiomycota</taxon>
        <taxon>Agaricomycotina</taxon>
        <taxon>Agaricomycetes</taxon>
        <taxon>Agaricomycetidae</taxon>
        <taxon>Boletales</taxon>
        <taxon>Coniophorineae</taxon>
        <taxon>Serpulaceae</taxon>
        <taxon>Serpula</taxon>
    </lineage>
</organism>
<accession>F8NVX6</accession>
<dbReference type="RefSeq" id="XP_007318929.1">
    <property type="nucleotide sequence ID" value="XM_007318867.1"/>
</dbReference>
<name>F8NVX6_SERL9</name>
<evidence type="ECO:0000313" key="1">
    <source>
        <dbReference type="EMBL" id="EGO24910.1"/>
    </source>
</evidence>
<proteinExistence type="predicted"/>
<dbReference type="Proteomes" id="UP000008064">
    <property type="component" value="Unassembled WGS sequence"/>
</dbReference>
<dbReference type="GeneID" id="18812772"/>
<dbReference type="Gene3D" id="3.80.10.10">
    <property type="entry name" value="Ribonuclease Inhibitor"/>
    <property type="match status" value="1"/>
</dbReference>
<dbReference type="KEGG" id="sla:SERLADRAFT_408709"/>
<dbReference type="EMBL" id="GL945434">
    <property type="protein sequence ID" value="EGO24910.1"/>
    <property type="molecule type" value="Genomic_DNA"/>
</dbReference>
<gene>
    <name evidence="1" type="ORF">SERLADRAFT_408709</name>
</gene>
<dbReference type="SUPFAM" id="SSF81383">
    <property type="entry name" value="F-box domain"/>
    <property type="match status" value="1"/>
</dbReference>
<dbReference type="InterPro" id="IPR036047">
    <property type="entry name" value="F-box-like_dom_sf"/>
</dbReference>
<sequence length="433" mass="49253">MQVDNDPTSSSDPLIYRLPNEIFILVFKYTIRPERRDIWPNGEFTISHVSRRWRALATNTPSLWCNVRLSTTKSSHLADLYLARSRNLLLDVSAVLRLTHRPYQKIALFVFPLFNTIRVPALEKFVLSVKEQTGYRFIADGDVTNNDAAKAKWFSGGAPKLTSISVSERDLQTVNFLPLFDNLTTFTISGPPAPRLPPMTFNDLYTILLHLPFLSELVLDKVFFHPLFPTGERFTDCTAQFPMLRFLSLSIPCCTSFVVISAFSVIVAPELQHLSLRSQESPMSDKRTELQQYLTTHPPPYPILRSLLLDCPFEKAQDACALMHAFPSVQVVSLTRMSEHVVCKALTTCPSRMASCRAHQPQKLWPHLHTLVLEDWSSARVASLIKMLHHRKAIGMPIPELKIRKADDTNIFTEDVTEGQRRELELIVDVEVV</sequence>
<dbReference type="InterPro" id="IPR032675">
    <property type="entry name" value="LRR_dom_sf"/>
</dbReference>
<reference evidence="1" key="1">
    <citation type="submission" date="2011-04" db="EMBL/GenBank/DDBJ databases">
        <title>Evolution of plant cell wall degrading machinery underlies the functional diversity of forest fungi.</title>
        <authorList>
            <consortium name="US DOE Joint Genome Institute (JGI-PGF)"/>
            <person name="Eastwood D.C."/>
            <person name="Floudas D."/>
            <person name="Binder M."/>
            <person name="Majcherczyk A."/>
            <person name="Schneider P."/>
            <person name="Aerts A."/>
            <person name="Asiegbu F.O."/>
            <person name="Baker S.E."/>
            <person name="Barry K."/>
            <person name="Bendiksby M."/>
            <person name="Blumentritt M."/>
            <person name="Coutinho P.M."/>
            <person name="Cullen D."/>
            <person name="Cullen D."/>
            <person name="Gathman A."/>
            <person name="Goodell B."/>
            <person name="Henrissat B."/>
            <person name="Ihrmark K."/>
            <person name="Kauserud H."/>
            <person name="Kohler A."/>
            <person name="LaButti K."/>
            <person name="Lapidus A."/>
            <person name="Lavin J.L."/>
            <person name="Lee Y.-H."/>
            <person name="Lindquist E."/>
            <person name="Lilly W."/>
            <person name="Lucas S."/>
            <person name="Morin E."/>
            <person name="Murat C."/>
            <person name="Oguiza J.A."/>
            <person name="Park J."/>
            <person name="Pisabarro A.G."/>
            <person name="Riley R."/>
            <person name="Rosling A."/>
            <person name="Salamov A."/>
            <person name="Schmidt O."/>
            <person name="Schmutz J."/>
            <person name="Skrede I."/>
            <person name="Stenlid J."/>
            <person name="Wiebenga A."/>
            <person name="Xie X."/>
            <person name="Kues U."/>
            <person name="Hibbett D.S."/>
            <person name="Hoffmeister D."/>
            <person name="Hogberg N."/>
            <person name="Martin F."/>
            <person name="Grigoriev I.V."/>
            <person name="Watkinson S.C."/>
        </authorList>
    </citation>
    <scope>NUCLEOTIDE SEQUENCE</scope>
    <source>
        <strain evidence="1">S7.9</strain>
    </source>
</reference>
<dbReference type="Gene3D" id="1.20.1280.50">
    <property type="match status" value="1"/>
</dbReference>